<reference evidence="3" key="2">
    <citation type="submission" date="2022-01" db="EMBL/GenBank/DDBJ databases">
        <authorList>
            <person name="Yamashiro T."/>
            <person name="Shiraishi A."/>
            <person name="Satake H."/>
            <person name="Nakayama K."/>
        </authorList>
    </citation>
    <scope>NUCLEOTIDE SEQUENCE</scope>
</reference>
<evidence type="ECO:0000313" key="4">
    <source>
        <dbReference type="Proteomes" id="UP001151760"/>
    </source>
</evidence>
<evidence type="ECO:0000256" key="1">
    <source>
        <dbReference type="PROSITE-ProRule" id="PRU00047"/>
    </source>
</evidence>
<organism evidence="3 4">
    <name type="scientific">Tanacetum coccineum</name>
    <dbReference type="NCBI Taxonomy" id="301880"/>
    <lineage>
        <taxon>Eukaryota</taxon>
        <taxon>Viridiplantae</taxon>
        <taxon>Streptophyta</taxon>
        <taxon>Embryophyta</taxon>
        <taxon>Tracheophyta</taxon>
        <taxon>Spermatophyta</taxon>
        <taxon>Magnoliopsida</taxon>
        <taxon>eudicotyledons</taxon>
        <taxon>Gunneridae</taxon>
        <taxon>Pentapetalae</taxon>
        <taxon>asterids</taxon>
        <taxon>campanulids</taxon>
        <taxon>Asterales</taxon>
        <taxon>Asteraceae</taxon>
        <taxon>Asteroideae</taxon>
        <taxon>Anthemideae</taxon>
        <taxon>Anthemidinae</taxon>
        <taxon>Tanacetum</taxon>
    </lineage>
</organism>
<name>A0ABQ5F2B7_9ASTR</name>
<sequence length="565" mass="64359">MSSPNHSTSNIEDVFSSMNILNYTSVSSDYFPTSSESSSFNSSENFKDNMIPPVFLPFYNNPCLKDVQAFYAKELPISPPDPITSPAILTPSLVLPPSLIFEPRYFFVPGELLPPKKRILYTPTPPQIFEIGKKSLLDAVWITAAHVCVNAAQLELVLLRDFKENMLNCSAEVNAASENMLEVTTASEYQVNAATRAYIRCSDGSMTLKAGKFKILEWEERIEKCKEDEIEFGKWKSKVFDDKDLVGHNFFIYDHKLEKDDIESTRVTKPYEFESLFSLVRGCELLEVLSFEYLPPSSTKVMSTENGVNPLAPNPAHKSNFSLLSVLERERLTGPNYMDWMGNLRFTLRYQNKKYVMDEEIPTINDDSTQKEIKAHQKHYDDANKVSCIMASSMSPELQKTFENTWAYEMNQQLKEMFQAKESKEHLNVVKSLMACKPKPGASICYFVLEMKGSFDRLESMNMVFDAELSINIILSGLPADYNQILLSYQINEKETSIIELHSLLQTAKYKRKDESEIAPTSDPKEAVCFYCNTKGHWKRSCPKYLKDLKNGKVKKDSHSGSKGK</sequence>
<dbReference type="Pfam" id="PF14223">
    <property type="entry name" value="Retrotran_gag_2"/>
    <property type="match status" value="1"/>
</dbReference>
<protein>
    <submittedName>
        <fullName evidence="3">Retrotransposon protein, putative, ty1-copia subclass</fullName>
    </submittedName>
</protein>
<feature type="domain" description="CCHC-type" evidence="2">
    <location>
        <begin position="529"/>
        <end position="544"/>
    </location>
</feature>
<keyword evidence="1" id="KW-0479">Metal-binding</keyword>
<gene>
    <name evidence="3" type="ORF">Tco_0992510</name>
</gene>
<accession>A0ABQ5F2B7</accession>
<dbReference type="InterPro" id="IPR001878">
    <property type="entry name" value="Znf_CCHC"/>
</dbReference>
<dbReference type="EMBL" id="BQNB010016932">
    <property type="protein sequence ID" value="GJT57456.1"/>
    <property type="molecule type" value="Genomic_DNA"/>
</dbReference>
<evidence type="ECO:0000313" key="3">
    <source>
        <dbReference type="EMBL" id="GJT57456.1"/>
    </source>
</evidence>
<keyword evidence="4" id="KW-1185">Reference proteome</keyword>
<dbReference type="Proteomes" id="UP001151760">
    <property type="component" value="Unassembled WGS sequence"/>
</dbReference>
<keyword evidence="1" id="KW-0863">Zinc-finger</keyword>
<comment type="caution">
    <text evidence="3">The sequence shown here is derived from an EMBL/GenBank/DDBJ whole genome shotgun (WGS) entry which is preliminary data.</text>
</comment>
<dbReference type="InterPro" id="IPR036875">
    <property type="entry name" value="Znf_CCHC_sf"/>
</dbReference>
<dbReference type="PROSITE" id="PS50158">
    <property type="entry name" value="ZF_CCHC"/>
    <property type="match status" value="1"/>
</dbReference>
<keyword evidence="1" id="KW-0862">Zinc</keyword>
<dbReference type="SMART" id="SM00343">
    <property type="entry name" value="ZnF_C2HC"/>
    <property type="match status" value="1"/>
</dbReference>
<evidence type="ECO:0000259" key="2">
    <source>
        <dbReference type="PROSITE" id="PS50158"/>
    </source>
</evidence>
<dbReference type="Gene3D" id="4.10.60.10">
    <property type="entry name" value="Zinc finger, CCHC-type"/>
    <property type="match status" value="1"/>
</dbReference>
<reference evidence="3" key="1">
    <citation type="journal article" date="2022" name="Int. J. Mol. Sci.">
        <title>Draft Genome of Tanacetum Coccineum: Genomic Comparison of Closely Related Tanacetum-Family Plants.</title>
        <authorList>
            <person name="Yamashiro T."/>
            <person name="Shiraishi A."/>
            <person name="Nakayama K."/>
            <person name="Satake H."/>
        </authorList>
    </citation>
    <scope>NUCLEOTIDE SEQUENCE</scope>
</reference>
<dbReference type="Pfam" id="PF00098">
    <property type="entry name" value="zf-CCHC"/>
    <property type="match status" value="1"/>
</dbReference>
<dbReference type="SUPFAM" id="SSF57756">
    <property type="entry name" value="Retrovirus zinc finger-like domains"/>
    <property type="match status" value="1"/>
</dbReference>
<proteinExistence type="predicted"/>